<name>A0A1M5G4W5_9BACE</name>
<dbReference type="Proteomes" id="UP000184436">
    <property type="component" value="Unassembled WGS sequence"/>
</dbReference>
<dbReference type="STRING" id="871325.SAMN05444349_15510"/>
<dbReference type="RefSeq" id="WP_025076412.1">
    <property type="nucleotide sequence ID" value="NZ_FQVD01000055.1"/>
</dbReference>
<keyword evidence="2" id="KW-1185">Reference proteome</keyword>
<dbReference type="EMBL" id="FQVD01000055">
    <property type="protein sequence ID" value="SHF98501.1"/>
    <property type="molecule type" value="Genomic_DNA"/>
</dbReference>
<gene>
    <name evidence="1" type="ORF">SAMN05444349_15510</name>
</gene>
<proteinExistence type="predicted"/>
<accession>A0A1M5G4W5</accession>
<evidence type="ECO:0000313" key="2">
    <source>
        <dbReference type="Proteomes" id="UP000184436"/>
    </source>
</evidence>
<protein>
    <submittedName>
        <fullName evidence="1">Uncharacterized protein</fullName>
    </submittedName>
</protein>
<sequence length="102" mass="11767">MKRFDLSEIMRNAHRTYKYSGKKQGKTFGEVLKATWRLAKLQENFSQEAMKARTDKFLSERNEVMSKAAKATKHEGYNNLNIPASAYYNPNSTHYGAHYVGD</sequence>
<organism evidence="1 2">
    <name type="scientific">Bacteroides faecichinchillae</name>
    <dbReference type="NCBI Taxonomy" id="871325"/>
    <lineage>
        <taxon>Bacteria</taxon>
        <taxon>Pseudomonadati</taxon>
        <taxon>Bacteroidota</taxon>
        <taxon>Bacteroidia</taxon>
        <taxon>Bacteroidales</taxon>
        <taxon>Bacteroidaceae</taxon>
        <taxon>Bacteroides</taxon>
    </lineage>
</organism>
<evidence type="ECO:0000313" key="1">
    <source>
        <dbReference type="EMBL" id="SHF98501.1"/>
    </source>
</evidence>
<dbReference type="AlphaFoldDB" id="A0A1M5G4W5"/>
<reference evidence="1 2" key="1">
    <citation type="submission" date="2016-11" db="EMBL/GenBank/DDBJ databases">
        <authorList>
            <person name="Jaros S."/>
            <person name="Januszkiewicz K."/>
            <person name="Wedrychowicz H."/>
        </authorList>
    </citation>
    <scope>NUCLEOTIDE SEQUENCE [LARGE SCALE GENOMIC DNA]</scope>
    <source>
        <strain evidence="1 2">DSM 26883</strain>
    </source>
</reference>